<dbReference type="AlphaFoldDB" id="A0AAN9J460"/>
<protein>
    <submittedName>
        <fullName evidence="2">Uncharacterized protein</fullName>
    </submittedName>
</protein>
<keyword evidence="1" id="KW-0812">Transmembrane</keyword>
<proteinExistence type="predicted"/>
<reference evidence="2 3" key="1">
    <citation type="submission" date="2024-01" db="EMBL/GenBank/DDBJ databases">
        <title>The genomes of 5 underutilized Papilionoideae crops provide insights into root nodulation and disease resistanc.</title>
        <authorList>
            <person name="Yuan L."/>
        </authorList>
    </citation>
    <scope>NUCLEOTIDE SEQUENCE [LARGE SCALE GENOMIC DNA]</scope>
    <source>
        <strain evidence="2">ZHUSHIDOU_FW_LH</strain>
        <tissue evidence="2">Leaf</tissue>
    </source>
</reference>
<dbReference type="Proteomes" id="UP001372338">
    <property type="component" value="Unassembled WGS sequence"/>
</dbReference>
<gene>
    <name evidence="2" type="ORF">RIF29_06359</name>
</gene>
<accession>A0AAN9J460</accession>
<keyword evidence="1" id="KW-1133">Transmembrane helix</keyword>
<organism evidence="2 3">
    <name type="scientific">Crotalaria pallida</name>
    <name type="common">Smooth rattlebox</name>
    <name type="synonym">Crotalaria striata</name>
    <dbReference type="NCBI Taxonomy" id="3830"/>
    <lineage>
        <taxon>Eukaryota</taxon>
        <taxon>Viridiplantae</taxon>
        <taxon>Streptophyta</taxon>
        <taxon>Embryophyta</taxon>
        <taxon>Tracheophyta</taxon>
        <taxon>Spermatophyta</taxon>
        <taxon>Magnoliopsida</taxon>
        <taxon>eudicotyledons</taxon>
        <taxon>Gunneridae</taxon>
        <taxon>Pentapetalae</taxon>
        <taxon>rosids</taxon>
        <taxon>fabids</taxon>
        <taxon>Fabales</taxon>
        <taxon>Fabaceae</taxon>
        <taxon>Papilionoideae</taxon>
        <taxon>50 kb inversion clade</taxon>
        <taxon>genistoids sensu lato</taxon>
        <taxon>core genistoids</taxon>
        <taxon>Crotalarieae</taxon>
        <taxon>Crotalaria</taxon>
    </lineage>
</organism>
<evidence type="ECO:0000256" key="1">
    <source>
        <dbReference type="SAM" id="Phobius"/>
    </source>
</evidence>
<keyword evidence="1" id="KW-0472">Membrane</keyword>
<evidence type="ECO:0000313" key="2">
    <source>
        <dbReference type="EMBL" id="KAK7291316.1"/>
    </source>
</evidence>
<evidence type="ECO:0000313" key="3">
    <source>
        <dbReference type="Proteomes" id="UP001372338"/>
    </source>
</evidence>
<keyword evidence="3" id="KW-1185">Reference proteome</keyword>
<comment type="caution">
    <text evidence="2">The sequence shown here is derived from an EMBL/GenBank/DDBJ whole genome shotgun (WGS) entry which is preliminary data.</text>
</comment>
<sequence length="77" mass="8930">MKASLDIAWCYTIALFNFLKRYLIVNLVCFMVIVWCVLDCWFSCGISRIGQKGLVVLCNVYPQITMLDGYFNDILYS</sequence>
<name>A0AAN9J460_CROPI</name>
<feature type="transmembrane region" description="Helical" evidence="1">
    <location>
        <begin position="22"/>
        <end position="42"/>
    </location>
</feature>
<dbReference type="EMBL" id="JAYWIO010000001">
    <property type="protein sequence ID" value="KAK7291316.1"/>
    <property type="molecule type" value="Genomic_DNA"/>
</dbReference>